<proteinExistence type="predicted"/>
<dbReference type="OrthoDB" id="5295305at2"/>
<dbReference type="GO" id="GO:0008999">
    <property type="term" value="F:protein-N-terminal-alanine acetyltransferase activity"/>
    <property type="evidence" value="ECO:0007669"/>
    <property type="project" value="TreeGrafter"/>
</dbReference>
<dbReference type="GO" id="GO:1990189">
    <property type="term" value="F:protein N-terminal-serine acetyltransferase activity"/>
    <property type="evidence" value="ECO:0007669"/>
    <property type="project" value="TreeGrafter"/>
</dbReference>
<dbReference type="eggNOG" id="COG1670">
    <property type="taxonomic scope" value="Bacteria"/>
</dbReference>
<dbReference type="PROSITE" id="PS51186">
    <property type="entry name" value="GNAT"/>
    <property type="match status" value="1"/>
</dbReference>
<dbReference type="Gene3D" id="3.40.630.30">
    <property type="match status" value="1"/>
</dbReference>
<dbReference type="SUPFAM" id="SSF55729">
    <property type="entry name" value="Acyl-CoA N-acyltransferases (Nat)"/>
    <property type="match status" value="1"/>
</dbReference>
<accession>C5BTN2</accession>
<dbReference type="KEGG" id="ttu:TERTU_3953"/>
<dbReference type="STRING" id="377629.TERTU_3953"/>
<dbReference type="FunFam" id="3.40.630.30:FF:000047">
    <property type="entry name" value="Acetyltransferase, GNAT family"/>
    <property type="match status" value="1"/>
</dbReference>
<name>C5BTN2_TERTT</name>
<keyword evidence="3" id="KW-1185">Reference proteome</keyword>
<dbReference type="PANTHER" id="PTHR43441">
    <property type="entry name" value="RIBOSOMAL-PROTEIN-SERINE ACETYLTRANSFERASE"/>
    <property type="match status" value="1"/>
</dbReference>
<feature type="domain" description="N-acetyltransferase" evidence="1">
    <location>
        <begin position="40"/>
        <end position="193"/>
    </location>
</feature>
<dbReference type="RefSeq" id="WP_015820023.1">
    <property type="nucleotide sequence ID" value="NC_012997.1"/>
</dbReference>
<dbReference type="InterPro" id="IPR000182">
    <property type="entry name" value="GNAT_dom"/>
</dbReference>
<dbReference type="EMBL" id="CP001614">
    <property type="protein sequence ID" value="ACR13908.1"/>
    <property type="molecule type" value="Genomic_DNA"/>
</dbReference>
<dbReference type="HOGENOM" id="CLU_013985_1_2_6"/>
<dbReference type="PANTHER" id="PTHR43441:SF2">
    <property type="entry name" value="FAMILY ACETYLTRANSFERASE, PUTATIVE (AFU_ORTHOLOGUE AFUA_7G00850)-RELATED"/>
    <property type="match status" value="1"/>
</dbReference>
<protein>
    <submittedName>
        <fullName evidence="2">Acetyltransferase, GNAT family</fullName>
    </submittedName>
</protein>
<evidence type="ECO:0000259" key="1">
    <source>
        <dbReference type="PROSITE" id="PS51186"/>
    </source>
</evidence>
<organism evidence="2 3">
    <name type="scientific">Teredinibacter turnerae (strain ATCC 39867 / T7901)</name>
    <dbReference type="NCBI Taxonomy" id="377629"/>
    <lineage>
        <taxon>Bacteria</taxon>
        <taxon>Pseudomonadati</taxon>
        <taxon>Pseudomonadota</taxon>
        <taxon>Gammaproteobacteria</taxon>
        <taxon>Cellvibrionales</taxon>
        <taxon>Cellvibrionaceae</taxon>
        <taxon>Teredinibacter</taxon>
    </lineage>
</organism>
<dbReference type="AlphaFoldDB" id="C5BTN2"/>
<sequence>MLEQDVDRNVFNQPVGQLVDWQPPQWPPANTLRGSYASLERLRPDDHTAPLWNQISAPQHDALWTYLPYGPFPDLASFNGWMTALEDSTNALFYVIHNLQGQPLGQFALSSIDRQHGVVELAHVLFGPALKQSTIATEAVYLVLQQIFALGFRRCFWKCNALNEASRRAAVRFGFQFEGVFRQAMVVKGRNRDTAWFGMTQTDWCLAQDAYRRWLDAANFHPDGKQKQSLRTLMTGNQI</sequence>
<dbReference type="Proteomes" id="UP000009080">
    <property type="component" value="Chromosome"/>
</dbReference>
<dbReference type="Pfam" id="PF13302">
    <property type="entry name" value="Acetyltransf_3"/>
    <property type="match status" value="1"/>
</dbReference>
<dbReference type="InterPro" id="IPR016181">
    <property type="entry name" value="Acyl_CoA_acyltransferase"/>
</dbReference>
<gene>
    <name evidence="2" type="ordered locus">TERTU_3953</name>
</gene>
<evidence type="ECO:0000313" key="3">
    <source>
        <dbReference type="Proteomes" id="UP000009080"/>
    </source>
</evidence>
<dbReference type="InterPro" id="IPR051908">
    <property type="entry name" value="Ribosomal_N-acetyltransferase"/>
</dbReference>
<evidence type="ECO:0000313" key="2">
    <source>
        <dbReference type="EMBL" id="ACR13908.1"/>
    </source>
</evidence>
<reference evidence="2 3" key="1">
    <citation type="journal article" date="2009" name="PLoS ONE">
        <title>The complete genome of Teredinibacter turnerae T7901: an intracellular endosymbiont of marine wood-boring bivalves (shipworms).</title>
        <authorList>
            <person name="Yang J.C."/>
            <person name="Madupu R."/>
            <person name="Durkin A.S."/>
            <person name="Ekborg N.A."/>
            <person name="Pedamallu C.S."/>
            <person name="Hostetler J.B."/>
            <person name="Radune D."/>
            <person name="Toms B.S."/>
            <person name="Henrissat B."/>
            <person name="Coutinho P.M."/>
            <person name="Schwarz S."/>
            <person name="Field L."/>
            <person name="Trindade-Silva A.E."/>
            <person name="Soares C.A.G."/>
            <person name="Elshahawi S."/>
            <person name="Hanora A."/>
            <person name="Schmidt E.W."/>
            <person name="Haygood M.G."/>
            <person name="Posfai J."/>
            <person name="Benner J."/>
            <person name="Madinger C."/>
            <person name="Nove J."/>
            <person name="Anton B."/>
            <person name="Chaudhary K."/>
            <person name="Foster J."/>
            <person name="Holman A."/>
            <person name="Kumar S."/>
            <person name="Lessard P.A."/>
            <person name="Luyten Y.A."/>
            <person name="Slatko B."/>
            <person name="Wood N."/>
            <person name="Wu B."/>
            <person name="Teplitski M."/>
            <person name="Mougous J.D."/>
            <person name="Ward N."/>
            <person name="Eisen J.A."/>
            <person name="Badger J.H."/>
            <person name="Distel D.L."/>
        </authorList>
    </citation>
    <scope>NUCLEOTIDE SEQUENCE [LARGE SCALE GENOMIC DNA]</scope>
    <source>
        <strain evidence="3">ATCC 39867 / T7901</strain>
    </source>
</reference>